<dbReference type="SUPFAM" id="SSF53850">
    <property type="entry name" value="Periplasmic binding protein-like II"/>
    <property type="match status" value="1"/>
</dbReference>
<keyword evidence="3" id="KW-1185">Reference proteome</keyword>
<keyword evidence="1" id="KW-0732">Signal</keyword>
<dbReference type="Proteomes" id="UP000306192">
    <property type="component" value="Unassembled WGS sequence"/>
</dbReference>
<proteinExistence type="predicted"/>
<dbReference type="AlphaFoldDB" id="A0A4V4RFZ1"/>
<evidence type="ECO:0000313" key="2">
    <source>
        <dbReference type="EMBL" id="TIH34844.1"/>
    </source>
</evidence>
<dbReference type="OrthoDB" id="3226017at2"/>
<feature type="signal peptide" evidence="1">
    <location>
        <begin position="1"/>
        <end position="37"/>
    </location>
</feature>
<dbReference type="PROSITE" id="PS51257">
    <property type="entry name" value="PROKAR_LIPOPROTEIN"/>
    <property type="match status" value="1"/>
</dbReference>
<dbReference type="InterPro" id="IPR006059">
    <property type="entry name" value="SBP"/>
</dbReference>
<name>A0A4V4RFZ1_9MICO</name>
<accession>A0A4V4RFZ1</accession>
<organism evidence="2 3">
    <name type="scientific">Subtercola vilae</name>
    <dbReference type="NCBI Taxonomy" id="2056433"/>
    <lineage>
        <taxon>Bacteria</taxon>
        <taxon>Bacillati</taxon>
        <taxon>Actinomycetota</taxon>
        <taxon>Actinomycetes</taxon>
        <taxon>Micrococcales</taxon>
        <taxon>Microbacteriaceae</taxon>
        <taxon>Subtercola</taxon>
    </lineage>
</organism>
<reference evidence="2 3" key="1">
    <citation type="journal article" date="2019" name="Microorganisms">
        <title>Systematic Affiliation and Genome Analysis of Subtercola vilae DB165(T) with Particular Emphasis on Cold Adaptation of an Isolate from a High-Altitude Cold Volcano Lake.</title>
        <authorList>
            <person name="Villalobos A.S."/>
            <person name="Wiese J."/>
            <person name="Imhoff J.F."/>
            <person name="Dorador C."/>
            <person name="Keller A."/>
            <person name="Hentschel U."/>
        </authorList>
    </citation>
    <scope>NUCLEOTIDE SEQUENCE [LARGE SCALE GENOMIC DNA]</scope>
    <source>
        <strain evidence="2 3">DB165</strain>
    </source>
</reference>
<dbReference type="InterPro" id="IPR050490">
    <property type="entry name" value="Bact_solute-bd_prot1"/>
</dbReference>
<dbReference type="Pfam" id="PF01547">
    <property type="entry name" value="SBP_bac_1"/>
    <property type="match status" value="1"/>
</dbReference>
<protein>
    <submittedName>
        <fullName evidence="2">Extracellular solute-binding protein</fullName>
    </submittedName>
</protein>
<sequence length="458" mass="47731">MRRTPPRPRARALKIVPLVTAVVSVIALSGCSGGSDASATVAASPSSTTTASCSSGATQLTFWGWPAGYDLAVDEFNKTHPNICVALENAGASAQEYTKLTDALKAGSGTPDIATIEYFELPSFEITNSLVDLSAFDLASVKATAAPVAWSQVSRGPAVYAMPVDLGPLALFYNQKQFQAAGVQVPATWDDFAAAADTLHAKDPTVAITNFDPTNAQATLALMQQSGAFPFTYSGGSDLGINFTGAKQTAFAAYWQKLISAKEVTTAADFSPAQWSNLDSGANAARLSPAWGPVGMQLSIKNTIGDWNTAPLPQSTAGQTASGNWGGSSLAVVKGTPHAAEAAEFVKWFGGSDASWKILSGDVGGAFPSYLPLLNDTTFQNKTLPITGSTTPNSTFATAAKSVENPQWPPIMTAALTQWTSTFAGVVNGDQTLQQAFATFQDQMTTYAKSQGFTVTGS</sequence>
<dbReference type="EMBL" id="QYRT01000023">
    <property type="protein sequence ID" value="TIH34844.1"/>
    <property type="molecule type" value="Genomic_DNA"/>
</dbReference>
<comment type="caution">
    <text evidence="2">The sequence shown here is derived from an EMBL/GenBank/DDBJ whole genome shotgun (WGS) entry which is preliminary data.</text>
</comment>
<evidence type="ECO:0000313" key="3">
    <source>
        <dbReference type="Proteomes" id="UP000306192"/>
    </source>
</evidence>
<feature type="chain" id="PRO_5038443260" evidence="1">
    <location>
        <begin position="38"/>
        <end position="458"/>
    </location>
</feature>
<gene>
    <name evidence="2" type="ORF">D4765_12135</name>
</gene>
<dbReference type="PANTHER" id="PTHR43649">
    <property type="entry name" value="ARABINOSE-BINDING PROTEIN-RELATED"/>
    <property type="match status" value="1"/>
</dbReference>
<dbReference type="Gene3D" id="3.40.190.10">
    <property type="entry name" value="Periplasmic binding protein-like II"/>
    <property type="match status" value="1"/>
</dbReference>
<dbReference type="PANTHER" id="PTHR43649:SF14">
    <property type="entry name" value="BLR3389 PROTEIN"/>
    <property type="match status" value="1"/>
</dbReference>
<evidence type="ECO:0000256" key="1">
    <source>
        <dbReference type="SAM" id="SignalP"/>
    </source>
</evidence>